<proteinExistence type="predicted"/>
<protein>
    <submittedName>
        <fullName evidence="2">Pilus assembly protein PilW</fullName>
    </submittedName>
</protein>
<dbReference type="InterPro" id="IPR012902">
    <property type="entry name" value="N_methyl_site"/>
</dbReference>
<dbReference type="Pfam" id="PF07963">
    <property type="entry name" value="N_methyl"/>
    <property type="match status" value="1"/>
</dbReference>
<dbReference type="NCBIfam" id="TIGR02532">
    <property type="entry name" value="IV_pilin_GFxxxE"/>
    <property type="match status" value="1"/>
</dbReference>
<dbReference type="AlphaFoldDB" id="A0A0C1QCK6"/>
<dbReference type="OrthoDB" id="5296662at2"/>
<reference evidence="2 3" key="1">
    <citation type="submission" date="2014-12" db="EMBL/GenBank/DDBJ databases">
        <title>Draft Genome Sequence of Pseudoalteromonas luteoviolacea HI1.</title>
        <authorList>
            <person name="Asahina A.Y."/>
            <person name="Hadfield M.G."/>
        </authorList>
    </citation>
    <scope>NUCLEOTIDE SEQUENCE [LARGE SCALE GENOMIC DNA]</scope>
    <source>
        <strain evidence="2 3">HI1</strain>
    </source>
</reference>
<dbReference type="GO" id="GO:0043683">
    <property type="term" value="P:type IV pilus assembly"/>
    <property type="evidence" value="ECO:0007669"/>
    <property type="project" value="InterPro"/>
</dbReference>
<name>A0A0C1QCK6_9GAMM</name>
<keyword evidence="1" id="KW-0812">Transmembrane</keyword>
<evidence type="ECO:0000313" key="3">
    <source>
        <dbReference type="Proteomes" id="UP000031327"/>
    </source>
</evidence>
<sequence>MRQRGFTLIEILISLFIGAILLGGVVATYVSMRVTTKDTMAIGELQEIGRLSLTLLRRDLEQIGFWGTFYDKSFSSDNSTGPANPAGDCFGGLNNGSFPDVTPTNFRPIYADFTTNGNALGCITGAKKNTEVLQLKFLEGEQIAVGAVNANKYYFIAQQEQAEFIAGPNIVALPNVNSTLWPYSHHVYYIADQQITIDSTPITIPVLMRKRLTVNGQMTTETVIEGVEDIRFLFGIDIDGDSRVDGYRSVKKMTAADWERSEGVLTVQVIVLVRSLEPDPGIKLNNQTYTLGNDTDKVIHSFSDSYRRTVFSTTVQLYNMGSSAW</sequence>
<dbReference type="PROSITE" id="PS00409">
    <property type="entry name" value="PROKAR_NTER_METHYL"/>
    <property type="match status" value="1"/>
</dbReference>
<dbReference type="RefSeq" id="WP_039608658.1">
    <property type="nucleotide sequence ID" value="NZ_JWIC01000004.1"/>
</dbReference>
<dbReference type="Pfam" id="PF16074">
    <property type="entry name" value="PilW"/>
    <property type="match status" value="1"/>
</dbReference>
<evidence type="ECO:0000313" key="2">
    <source>
        <dbReference type="EMBL" id="KID58366.1"/>
    </source>
</evidence>
<dbReference type="InterPro" id="IPR045584">
    <property type="entry name" value="Pilin-like"/>
</dbReference>
<keyword evidence="1" id="KW-1133">Transmembrane helix</keyword>
<evidence type="ECO:0000256" key="1">
    <source>
        <dbReference type="SAM" id="Phobius"/>
    </source>
</evidence>
<comment type="caution">
    <text evidence="2">The sequence shown here is derived from an EMBL/GenBank/DDBJ whole genome shotgun (WGS) entry which is preliminary data.</text>
</comment>
<organism evidence="2 3">
    <name type="scientific">Pseudoalteromonas luteoviolacea</name>
    <dbReference type="NCBI Taxonomy" id="43657"/>
    <lineage>
        <taxon>Bacteria</taxon>
        <taxon>Pseudomonadati</taxon>
        <taxon>Pseudomonadota</taxon>
        <taxon>Gammaproteobacteria</taxon>
        <taxon>Alteromonadales</taxon>
        <taxon>Pseudoalteromonadaceae</taxon>
        <taxon>Pseudoalteromonas</taxon>
    </lineage>
</organism>
<gene>
    <name evidence="2" type="ORF">JF50_06770</name>
</gene>
<dbReference type="InterPro" id="IPR032092">
    <property type="entry name" value="PilW"/>
</dbReference>
<dbReference type="EMBL" id="JWIC01000004">
    <property type="protein sequence ID" value="KID58366.1"/>
    <property type="molecule type" value="Genomic_DNA"/>
</dbReference>
<keyword evidence="1" id="KW-0472">Membrane</keyword>
<feature type="transmembrane region" description="Helical" evidence="1">
    <location>
        <begin position="12"/>
        <end position="32"/>
    </location>
</feature>
<accession>A0A0C1QCK6</accession>
<dbReference type="SUPFAM" id="SSF54523">
    <property type="entry name" value="Pili subunits"/>
    <property type="match status" value="1"/>
</dbReference>
<dbReference type="Proteomes" id="UP000031327">
    <property type="component" value="Unassembled WGS sequence"/>
</dbReference>